<keyword evidence="7 10" id="KW-1133">Transmembrane helix</keyword>
<evidence type="ECO:0000313" key="12">
    <source>
        <dbReference type="EMBL" id="KUG27730.1"/>
    </source>
</evidence>
<keyword evidence="9" id="KW-0175">Coiled coil</keyword>
<comment type="similarity">
    <text evidence="2">Belongs to the membrane fusion protein (MFP) (TC 8.A.1) family.</text>
</comment>
<keyword evidence="5" id="KW-0997">Cell inner membrane</keyword>
<dbReference type="PRINTS" id="PR01490">
    <property type="entry name" value="RTXTOXIND"/>
</dbReference>
<dbReference type="GO" id="GO:0015031">
    <property type="term" value="P:protein transport"/>
    <property type="evidence" value="ECO:0007669"/>
    <property type="project" value="InterPro"/>
</dbReference>
<proteinExistence type="inferred from homology"/>
<keyword evidence="8 10" id="KW-0472">Membrane</keyword>
<reference evidence="12" key="1">
    <citation type="journal article" date="2015" name="Proc. Natl. Acad. Sci. U.S.A.">
        <title>Networks of energetic and metabolic interactions define dynamics in microbial communities.</title>
        <authorList>
            <person name="Embree M."/>
            <person name="Liu J.K."/>
            <person name="Al-Bassam M.M."/>
            <person name="Zengler K."/>
        </authorList>
    </citation>
    <scope>NUCLEOTIDE SEQUENCE</scope>
</reference>
<dbReference type="InterPro" id="IPR050739">
    <property type="entry name" value="MFP"/>
</dbReference>
<evidence type="ECO:0000256" key="2">
    <source>
        <dbReference type="ARBA" id="ARBA00009477"/>
    </source>
</evidence>
<evidence type="ECO:0000256" key="5">
    <source>
        <dbReference type="ARBA" id="ARBA00022519"/>
    </source>
</evidence>
<gene>
    <name evidence="12" type="ORF">ASZ90_002418</name>
</gene>
<dbReference type="AlphaFoldDB" id="A0A0W8G3X2"/>
<evidence type="ECO:0000256" key="8">
    <source>
        <dbReference type="ARBA" id="ARBA00023136"/>
    </source>
</evidence>
<dbReference type="InterPro" id="IPR010129">
    <property type="entry name" value="T1SS_HlyD"/>
</dbReference>
<protein>
    <recommendedName>
        <fullName evidence="11">AprE-like beta-barrel domain-containing protein</fullName>
    </recommendedName>
</protein>
<evidence type="ECO:0000256" key="6">
    <source>
        <dbReference type="ARBA" id="ARBA00022692"/>
    </source>
</evidence>
<comment type="subcellular location">
    <subcellularLocation>
        <location evidence="1">Cell inner membrane</location>
        <topology evidence="1">Single-pass membrane protein</topology>
    </subcellularLocation>
</comment>
<organism evidence="12">
    <name type="scientific">hydrocarbon metagenome</name>
    <dbReference type="NCBI Taxonomy" id="938273"/>
    <lineage>
        <taxon>unclassified sequences</taxon>
        <taxon>metagenomes</taxon>
        <taxon>ecological metagenomes</taxon>
    </lineage>
</organism>
<keyword evidence="6 10" id="KW-0812">Transmembrane</keyword>
<keyword evidence="4" id="KW-1003">Cell membrane</keyword>
<sequence>MTKKNRTICREVMEFQPDAVAVEAGRLPWQARFAVYVILAALACGGAWAWLSRVDRVVTARGMLVTLAPAIVVQPLETSIIRTLAVRPGDVVKKGQLLATLDPTFATADLGQLTGRKKFLAAWIERLMAELEDRPAAEVEEGAADADQRAQMALFLKRKEEYRANVEAKDQEIASYEEMLAANLNEQERLKGQFALTAEIESMYRKLWEGDQTSRLEYINALREKLRVEDLYASAADKNSQIRERLAQARAERLAFIGGWRTQTATKIVEAQQELTEVEHTLAKAARRTELVELAAVSDAVVKDVARVSEGSVVREAETLFTLIPIDERGGELEAEAAIPAKDIGHIRVGNAVRMKLSAFPFQRHGFLSGEVRMVSPDVFLPEGRGAGEAADGGAYYACRIRLTANTLRGVGGDFRLLPGMALDAEILVGRRRVAEYLLDPLLAGLHESLSEP</sequence>
<evidence type="ECO:0000256" key="7">
    <source>
        <dbReference type="ARBA" id="ARBA00022989"/>
    </source>
</evidence>
<dbReference type="Gene3D" id="2.40.30.170">
    <property type="match status" value="1"/>
</dbReference>
<feature type="domain" description="AprE-like beta-barrel" evidence="11">
    <location>
        <begin position="334"/>
        <end position="429"/>
    </location>
</feature>
<feature type="transmembrane region" description="Helical" evidence="10">
    <location>
        <begin position="33"/>
        <end position="51"/>
    </location>
</feature>
<dbReference type="GO" id="GO:0005886">
    <property type="term" value="C:plasma membrane"/>
    <property type="evidence" value="ECO:0007669"/>
    <property type="project" value="UniProtKB-SubCell"/>
</dbReference>
<accession>A0A0W8G3X2</accession>
<keyword evidence="3" id="KW-0813">Transport</keyword>
<dbReference type="PANTHER" id="PTHR30386:SF26">
    <property type="entry name" value="TRANSPORT PROTEIN COMB"/>
    <property type="match status" value="1"/>
</dbReference>
<dbReference type="EMBL" id="LNQE01000294">
    <property type="protein sequence ID" value="KUG27730.1"/>
    <property type="molecule type" value="Genomic_DNA"/>
</dbReference>
<dbReference type="Pfam" id="PF26002">
    <property type="entry name" value="Beta-barrel_AprE"/>
    <property type="match status" value="1"/>
</dbReference>
<name>A0A0W8G3X2_9ZZZZ</name>
<dbReference type="InterPro" id="IPR058982">
    <property type="entry name" value="Beta-barrel_AprE"/>
</dbReference>
<evidence type="ECO:0000259" key="11">
    <source>
        <dbReference type="Pfam" id="PF26002"/>
    </source>
</evidence>
<feature type="coiled-coil region" evidence="9">
    <location>
        <begin position="232"/>
        <end position="288"/>
    </location>
</feature>
<evidence type="ECO:0000256" key="1">
    <source>
        <dbReference type="ARBA" id="ARBA00004377"/>
    </source>
</evidence>
<evidence type="ECO:0000256" key="9">
    <source>
        <dbReference type="SAM" id="Coils"/>
    </source>
</evidence>
<dbReference type="NCBIfam" id="TIGR01843">
    <property type="entry name" value="type_I_hlyD"/>
    <property type="match status" value="1"/>
</dbReference>
<evidence type="ECO:0000256" key="4">
    <source>
        <dbReference type="ARBA" id="ARBA00022475"/>
    </source>
</evidence>
<dbReference type="PANTHER" id="PTHR30386">
    <property type="entry name" value="MEMBRANE FUSION SUBUNIT OF EMRAB-TOLC MULTIDRUG EFFLUX PUMP"/>
    <property type="match status" value="1"/>
</dbReference>
<comment type="caution">
    <text evidence="12">The sequence shown here is derived from an EMBL/GenBank/DDBJ whole genome shotgun (WGS) entry which is preliminary data.</text>
</comment>
<evidence type="ECO:0000256" key="10">
    <source>
        <dbReference type="SAM" id="Phobius"/>
    </source>
</evidence>
<evidence type="ECO:0000256" key="3">
    <source>
        <dbReference type="ARBA" id="ARBA00022448"/>
    </source>
</evidence>